<proteinExistence type="predicted"/>
<dbReference type="EMBL" id="CP036269">
    <property type="protein sequence ID" value="QDT45294.1"/>
    <property type="molecule type" value="Genomic_DNA"/>
</dbReference>
<dbReference type="AlphaFoldDB" id="A0A517RN65"/>
<organism evidence="1 2">
    <name type="scientific">Gimesia alba</name>
    <dbReference type="NCBI Taxonomy" id="2527973"/>
    <lineage>
        <taxon>Bacteria</taxon>
        <taxon>Pseudomonadati</taxon>
        <taxon>Planctomycetota</taxon>
        <taxon>Planctomycetia</taxon>
        <taxon>Planctomycetales</taxon>
        <taxon>Planctomycetaceae</taxon>
        <taxon>Gimesia</taxon>
    </lineage>
</organism>
<dbReference type="RefSeq" id="WP_145221646.1">
    <property type="nucleotide sequence ID" value="NZ_CP036269.1"/>
</dbReference>
<dbReference type="OrthoDB" id="9779968at2"/>
<dbReference type="PANTHER" id="PTHR43737">
    <property type="entry name" value="BLL7424 PROTEIN"/>
    <property type="match status" value="1"/>
</dbReference>
<gene>
    <name evidence="1" type="ORF">Pan241w_54140</name>
</gene>
<evidence type="ECO:0008006" key="3">
    <source>
        <dbReference type="Google" id="ProtNLM"/>
    </source>
</evidence>
<sequence length="420" mass="46043">MNLNRREFLGLGSTLLATSASVPTFLKQTAFAAAGQEPTSDRVLVVLQLTGGNDGLNTVVPFTNETYRKLRPKLQLADAKLHRLNDRLGLHPSLKGLKHLIDKEQAAIIQSVGYPNPNRSHFESMAIWHAAPVDKKLNYKKSAYTRGGWLARAIDQRSTTAQQTESAQALNIGAGEMPKALLGSRVQVPSIQSLAQLKQSNGLFDQKTQQAQIAAWKNGAGSTSNPLLQAALQSSLAVHTTAEQIRKIKPDQSTTVKYPENALAERLRMMAQLIRAGFSTPVYYTEHTGFDTHSQQLPYHRNVLGELARALRAFITDVNKHVPNRPVLVLVFSEFGRRVEENGSAGTDHGTAGPVFLAGSHLKPGVHGPDPDLENLVDDDPVFGVDFRSVYATILEDWLNIPSQPVLGQQFDKLDLLKTT</sequence>
<dbReference type="Pfam" id="PF07394">
    <property type="entry name" value="DUF1501"/>
    <property type="match status" value="1"/>
</dbReference>
<evidence type="ECO:0000313" key="1">
    <source>
        <dbReference type="EMBL" id="QDT45294.1"/>
    </source>
</evidence>
<evidence type="ECO:0000313" key="2">
    <source>
        <dbReference type="Proteomes" id="UP000317171"/>
    </source>
</evidence>
<name>A0A517RN65_9PLAN</name>
<dbReference type="InterPro" id="IPR006311">
    <property type="entry name" value="TAT_signal"/>
</dbReference>
<dbReference type="Proteomes" id="UP000317171">
    <property type="component" value="Chromosome"/>
</dbReference>
<dbReference type="PROSITE" id="PS51318">
    <property type="entry name" value="TAT"/>
    <property type="match status" value="1"/>
</dbReference>
<dbReference type="InterPro" id="IPR010869">
    <property type="entry name" value="DUF1501"/>
</dbReference>
<reference evidence="1 2" key="1">
    <citation type="submission" date="2019-02" db="EMBL/GenBank/DDBJ databases">
        <title>Deep-cultivation of Planctomycetes and their phenomic and genomic characterization uncovers novel biology.</title>
        <authorList>
            <person name="Wiegand S."/>
            <person name="Jogler M."/>
            <person name="Boedeker C."/>
            <person name="Pinto D."/>
            <person name="Vollmers J."/>
            <person name="Rivas-Marin E."/>
            <person name="Kohn T."/>
            <person name="Peeters S.H."/>
            <person name="Heuer A."/>
            <person name="Rast P."/>
            <person name="Oberbeckmann S."/>
            <person name="Bunk B."/>
            <person name="Jeske O."/>
            <person name="Meyerdierks A."/>
            <person name="Storesund J.E."/>
            <person name="Kallscheuer N."/>
            <person name="Luecker S."/>
            <person name="Lage O.M."/>
            <person name="Pohl T."/>
            <person name="Merkel B.J."/>
            <person name="Hornburger P."/>
            <person name="Mueller R.-W."/>
            <person name="Bruemmer F."/>
            <person name="Labrenz M."/>
            <person name="Spormann A.M."/>
            <person name="Op den Camp H."/>
            <person name="Overmann J."/>
            <person name="Amann R."/>
            <person name="Jetten M.S.M."/>
            <person name="Mascher T."/>
            <person name="Medema M.H."/>
            <person name="Devos D.P."/>
            <person name="Kaster A.-K."/>
            <person name="Ovreas L."/>
            <person name="Rohde M."/>
            <person name="Galperin M.Y."/>
            <person name="Jogler C."/>
        </authorList>
    </citation>
    <scope>NUCLEOTIDE SEQUENCE [LARGE SCALE GENOMIC DNA]</scope>
    <source>
        <strain evidence="1 2">Pan241w</strain>
    </source>
</reference>
<dbReference type="KEGG" id="gaz:Pan241w_54140"/>
<dbReference type="PANTHER" id="PTHR43737:SF1">
    <property type="entry name" value="DUF1501 DOMAIN-CONTAINING PROTEIN"/>
    <property type="match status" value="1"/>
</dbReference>
<accession>A0A517RN65</accession>
<keyword evidence="2" id="KW-1185">Reference proteome</keyword>
<protein>
    <recommendedName>
        <fullName evidence="3">DUF1501 domain-containing protein</fullName>
    </recommendedName>
</protein>